<dbReference type="SUPFAM" id="SSF53850">
    <property type="entry name" value="Periplasmic binding protein-like II"/>
    <property type="match status" value="1"/>
</dbReference>
<reference evidence="6 7" key="1">
    <citation type="submission" date="2019-01" db="EMBL/GenBank/DDBJ databases">
        <title>Complete genome sequence of Cohnella hallensis HS21 isolated from Korean fir (Abies koreana) rhizospheric soil.</title>
        <authorList>
            <person name="Jiang L."/>
            <person name="Kang S.W."/>
            <person name="Kim S."/>
            <person name="Jung J."/>
            <person name="Kim C.Y."/>
            <person name="Kim D.H."/>
            <person name="Kim S.W."/>
            <person name="Lee J."/>
        </authorList>
    </citation>
    <scope>NUCLEOTIDE SEQUENCE [LARGE SCALE GENOMIC DNA]</scope>
    <source>
        <strain evidence="6 7">HS21</strain>
    </source>
</reference>
<comment type="similarity">
    <text evidence="1">Belongs to the LysR transcriptional regulatory family.</text>
</comment>
<dbReference type="InterPro" id="IPR005119">
    <property type="entry name" value="LysR_subst-bd"/>
</dbReference>
<dbReference type="KEGG" id="cohn:KCTCHS21_27680"/>
<keyword evidence="4" id="KW-0804">Transcription</keyword>
<evidence type="ECO:0000313" key="6">
    <source>
        <dbReference type="EMBL" id="BBI33369.1"/>
    </source>
</evidence>
<dbReference type="GO" id="GO:0003677">
    <property type="term" value="F:DNA binding"/>
    <property type="evidence" value="ECO:0007669"/>
    <property type="project" value="UniProtKB-KW"/>
</dbReference>
<accession>A0A3T1D5T4</accession>
<dbReference type="FunFam" id="1.10.10.10:FF:000001">
    <property type="entry name" value="LysR family transcriptional regulator"/>
    <property type="match status" value="1"/>
</dbReference>
<dbReference type="GO" id="GO:0003700">
    <property type="term" value="F:DNA-binding transcription factor activity"/>
    <property type="evidence" value="ECO:0007669"/>
    <property type="project" value="InterPro"/>
</dbReference>
<protein>
    <submittedName>
        <fullName evidence="6">LysR family transcriptional regulator</fullName>
    </submittedName>
</protein>
<evidence type="ECO:0000313" key="7">
    <source>
        <dbReference type="Proteomes" id="UP000289856"/>
    </source>
</evidence>
<evidence type="ECO:0000256" key="4">
    <source>
        <dbReference type="ARBA" id="ARBA00023163"/>
    </source>
</evidence>
<dbReference type="Pfam" id="PF00126">
    <property type="entry name" value="HTH_1"/>
    <property type="match status" value="1"/>
</dbReference>
<dbReference type="GO" id="GO:0005829">
    <property type="term" value="C:cytosol"/>
    <property type="evidence" value="ECO:0007669"/>
    <property type="project" value="TreeGrafter"/>
</dbReference>
<dbReference type="Proteomes" id="UP000289856">
    <property type="component" value="Chromosome"/>
</dbReference>
<proteinExistence type="inferred from homology"/>
<dbReference type="PRINTS" id="PR00039">
    <property type="entry name" value="HTHLYSR"/>
</dbReference>
<evidence type="ECO:0000259" key="5">
    <source>
        <dbReference type="PROSITE" id="PS50931"/>
    </source>
</evidence>
<dbReference type="InterPro" id="IPR036390">
    <property type="entry name" value="WH_DNA-bd_sf"/>
</dbReference>
<dbReference type="RefSeq" id="WP_130608963.1">
    <property type="nucleotide sequence ID" value="NZ_AP019400.1"/>
</dbReference>
<feature type="domain" description="HTH lysR-type" evidence="5">
    <location>
        <begin position="1"/>
        <end position="58"/>
    </location>
</feature>
<dbReference type="InterPro" id="IPR000847">
    <property type="entry name" value="LysR_HTH_N"/>
</dbReference>
<dbReference type="InterPro" id="IPR036388">
    <property type="entry name" value="WH-like_DNA-bd_sf"/>
</dbReference>
<keyword evidence="7" id="KW-1185">Reference proteome</keyword>
<dbReference type="Gene3D" id="3.40.190.290">
    <property type="match status" value="1"/>
</dbReference>
<dbReference type="InterPro" id="IPR050950">
    <property type="entry name" value="HTH-type_LysR_regulators"/>
</dbReference>
<evidence type="ECO:0000256" key="3">
    <source>
        <dbReference type="ARBA" id="ARBA00023125"/>
    </source>
</evidence>
<dbReference type="Gene3D" id="1.10.10.10">
    <property type="entry name" value="Winged helix-like DNA-binding domain superfamily/Winged helix DNA-binding domain"/>
    <property type="match status" value="1"/>
</dbReference>
<name>A0A3T1D5T4_9BACL</name>
<evidence type="ECO:0000256" key="2">
    <source>
        <dbReference type="ARBA" id="ARBA00023015"/>
    </source>
</evidence>
<dbReference type="PANTHER" id="PTHR30419">
    <property type="entry name" value="HTH-TYPE TRANSCRIPTIONAL REGULATOR YBHD"/>
    <property type="match status" value="1"/>
</dbReference>
<dbReference type="PANTHER" id="PTHR30419:SF28">
    <property type="entry name" value="HTH-TYPE TRANSCRIPTIONAL REGULATOR BSDA"/>
    <property type="match status" value="1"/>
</dbReference>
<dbReference type="OrthoDB" id="9803735at2"/>
<evidence type="ECO:0000256" key="1">
    <source>
        <dbReference type="ARBA" id="ARBA00009437"/>
    </source>
</evidence>
<keyword evidence="3" id="KW-0238">DNA-binding</keyword>
<gene>
    <name evidence="6" type="ORF">KCTCHS21_27680</name>
</gene>
<keyword evidence="2" id="KW-0805">Transcription regulation</keyword>
<organism evidence="6 7">
    <name type="scientific">Cohnella abietis</name>
    <dbReference type="NCBI Taxonomy" id="2507935"/>
    <lineage>
        <taxon>Bacteria</taxon>
        <taxon>Bacillati</taxon>
        <taxon>Bacillota</taxon>
        <taxon>Bacilli</taxon>
        <taxon>Bacillales</taxon>
        <taxon>Paenibacillaceae</taxon>
        <taxon>Cohnella</taxon>
    </lineage>
</organism>
<dbReference type="Pfam" id="PF03466">
    <property type="entry name" value="LysR_substrate"/>
    <property type="match status" value="1"/>
</dbReference>
<dbReference type="EMBL" id="AP019400">
    <property type="protein sequence ID" value="BBI33369.1"/>
    <property type="molecule type" value="Genomic_DNA"/>
</dbReference>
<sequence>MELLQLQYFLSVARLEHVTEAARNLHVTQSSLSKTIQRLEEDLGVPLFDRIGRNLRLNEFGCRFLRRAERALFELEQGKQEINDLSSPEQGTLELAVTTASRLPNILREFRKKQPNIQFHVQMLTTQEMVTLLYRGEVDYCLSSPPVQGDDIECQIVFVDPILVAVPKDHRLADRSSVSLTELKDEWFVGVKKGYGTRDLVDSICKSAGFAPKYVYEGDEPARLSSLVEAEIGIAFIPSTARNSRENIKYLQVENHELVREIALLWHRSRYISRAALEFREVVIQYFESISQKTTQTCCTTNSESICGPKQA</sequence>
<dbReference type="AlphaFoldDB" id="A0A3T1D5T4"/>
<dbReference type="SUPFAM" id="SSF46785">
    <property type="entry name" value="Winged helix' DNA-binding domain"/>
    <property type="match status" value="1"/>
</dbReference>
<dbReference type="PROSITE" id="PS50931">
    <property type="entry name" value="HTH_LYSR"/>
    <property type="match status" value="1"/>
</dbReference>